<dbReference type="SUPFAM" id="SSF50952">
    <property type="entry name" value="Soluble quinoprotein glucose dehydrogenase"/>
    <property type="match status" value="1"/>
</dbReference>
<dbReference type="InterPro" id="IPR011042">
    <property type="entry name" value="6-blade_b-propeller_TolB-like"/>
</dbReference>
<dbReference type="EMBL" id="VATY01000001">
    <property type="protein sequence ID" value="TMM58575.1"/>
    <property type="molecule type" value="Genomic_DNA"/>
</dbReference>
<proteinExistence type="predicted"/>
<dbReference type="InterPro" id="IPR054539">
    <property type="entry name" value="Beta-prop_PDH"/>
</dbReference>
<dbReference type="SUPFAM" id="SSF46626">
    <property type="entry name" value="Cytochrome c"/>
    <property type="match status" value="1"/>
</dbReference>
<evidence type="ECO:0000313" key="7">
    <source>
        <dbReference type="EMBL" id="TMM58575.1"/>
    </source>
</evidence>
<organism evidence="7 8">
    <name type="scientific">Maribacter algarum</name>
    <name type="common">ex Zhang et al. 2020</name>
    <dbReference type="NCBI Taxonomy" id="2578118"/>
    <lineage>
        <taxon>Bacteria</taxon>
        <taxon>Pseudomonadati</taxon>
        <taxon>Bacteroidota</taxon>
        <taxon>Flavobacteriia</taxon>
        <taxon>Flavobacteriales</taxon>
        <taxon>Flavobacteriaceae</taxon>
        <taxon>Maribacter</taxon>
    </lineage>
</organism>
<dbReference type="PROSITE" id="PS51257">
    <property type="entry name" value="PROKAR_LIPOPROTEIN"/>
    <property type="match status" value="1"/>
</dbReference>
<evidence type="ECO:0000256" key="1">
    <source>
        <dbReference type="ARBA" id="ARBA00022617"/>
    </source>
</evidence>
<gene>
    <name evidence="7" type="ORF">FEE95_03860</name>
</gene>
<accession>A0A5S3PUB0</accession>
<dbReference type="GO" id="GO:0020037">
    <property type="term" value="F:heme binding"/>
    <property type="evidence" value="ECO:0007669"/>
    <property type="project" value="InterPro"/>
</dbReference>
<dbReference type="Pfam" id="PF00034">
    <property type="entry name" value="Cytochrom_C"/>
    <property type="match status" value="1"/>
</dbReference>
<dbReference type="InterPro" id="IPR051459">
    <property type="entry name" value="Cytochrome_c-type_DH"/>
</dbReference>
<reference evidence="7 8" key="1">
    <citation type="submission" date="2019-05" db="EMBL/GenBank/DDBJ databases">
        <authorList>
            <person name="Zhang J.-Y."/>
            <person name="Feg X."/>
            <person name="Du Z.-J."/>
        </authorList>
    </citation>
    <scope>NUCLEOTIDE SEQUENCE [LARGE SCALE GENOMIC DNA]</scope>
    <source>
        <strain evidence="7 8">RZ26</strain>
    </source>
</reference>
<dbReference type="PROSITE" id="PS51007">
    <property type="entry name" value="CYTC"/>
    <property type="match status" value="1"/>
</dbReference>
<feature type="compositionally biased region" description="Basic and acidic residues" evidence="5">
    <location>
        <begin position="565"/>
        <end position="576"/>
    </location>
</feature>
<name>A0A5S3PUB0_9FLAO</name>
<evidence type="ECO:0000256" key="4">
    <source>
        <dbReference type="PROSITE-ProRule" id="PRU00433"/>
    </source>
</evidence>
<sequence length="584" mass="65390">MMTKTYLRRFPILFVIFLLFGCSPELPNGGLLLPDNFNAVIMVDEVKERVRHMAISDDGVLYGKLRESHDKAGIIALKDNDGDGRADDIEKFGAYRSKQKWSYATAMRIYNGYMYFSSELVVYRYKLKPGSMVPDGEMEVVVTDDHEHGKHEHIGKPIAFDNKGNLYVPFGAPSNACQDPKRTPGAPGMDPCPQLEHHGGVWRFDANTLGQTQKDGYKYATGIRSVVAMDWNPVDENLYIAMHGRDDLLRLFPDRFSPWESALLPSEEFIRVTEGSDFGWPYCYYDQIKGKKVLAPEYGGDGDIIGRCAEFDDPLIGFPGHWAPNDLVFYEGDQFPERYKHGAFIAFHGSTNRAPYPQSGYIVAFVPFKDGNPSGDWEVFADGFAGVDPIESVKDAKLRPMGIAFDKDGAMYISDSVKGRIWKITFDGDKNNFGEAQLAQMEQRKLETHVRTPDKVKDDLAQEANSPGEVVYNTYCANCHQKDGGGATGRFPPLTNTDWVSGDKERLIDIILEGMEGEMQINEETYNGVMPQHSFLSDTEIADVLTFIRANFGNDASAIKSDEVASRRSDLEEKNTEIPVTVGE</sequence>
<dbReference type="Gene3D" id="2.120.10.30">
    <property type="entry name" value="TolB, C-terminal domain"/>
    <property type="match status" value="1"/>
</dbReference>
<comment type="caution">
    <text evidence="7">The sequence shown here is derived from an EMBL/GenBank/DDBJ whole genome shotgun (WGS) entry which is preliminary data.</text>
</comment>
<feature type="domain" description="Cytochrome c" evidence="6">
    <location>
        <begin position="463"/>
        <end position="552"/>
    </location>
</feature>
<dbReference type="PANTHER" id="PTHR35008">
    <property type="entry name" value="BLL4482 PROTEIN-RELATED"/>
    <property type="match status" value="1"/>
</dbReference>
<evidence type="ECO:0000256" key="5">
    <source>
        <dbReference type="SAM" id="MobiDB-lite"/>
    </source>
</evidence>
<keyword evidence="8" id="KW-1185">Reference proteome</keyword>
<keyword evidence="1 4" id="KW-0349">Heme</keyword>
<evidence type="ECO:0000259" key="6">
    <source>
        <dbReference type="PROSITE" id="PS51007"/>
    </source>
</evidence>
<dbReference type="PANTHER" id="PTHR35008:SF8">
    <property type="entry name" value="ALCOHOL DEHYDROGENASE CYTOCHROME C SUBUNIT"/>
    <property type="match status" value="1"/>
</dbReference>
<dbReference type="InterPro" id="IPR009056">
    <property type="entry name" value="Cyt_c-like_dom"/>
</dbReference>
<dbReference type="GO" id="GO:0046872">
    <property type="term" value="F:metal ion binding"/>
    <property type="evidence" value="ECO:0007669"/>
    <property type="project" value="UniProtKB-KW"/>
</dbReference>
<keyword evidence="2 4" id="KW-0479">Metal-binding</keyword>
<dbReference type="Proteomes" id="UP000310314">
    <property type="component" value="Unassembled WGS sequence"/>
</dbReference>
<evidence type="ECO:0000313" key="8">
    <source>
        <dbReference type="Proteomes" id="UP000310314"/>
    </source>
</evidence>
<dbReference type="Pfam" id="PF22807">
    <property type="entry name" value="TrAA12"/>
    <property type="match status" value="1"/>
</dbReference>
<feature type="region of interest" description="Disordered" evidence="5">
    <location>
        <begin position="565"/>
        <end position="584"/>
    </location>
</feature>
<dbReference type="InterPro" id="IPR011041">
    <property type="entry name" value="Quinoprot_gluc/sorb_DH_b-prop"/>
</dbReference>
<dbReference type="OrthoDB" id="9811395at2"/>
<protein>
    <submittedName>
        <fullName evidence="7">C-type cytochrome</fullName>
    </submittedName>
</protein>
<dbReference type="Gene3D" id="1.10.760.10">
    <property type="entry name" value="Cytochrome c-like domain"/>
    <property type="match status" value="1"/>
</dbReference>
<dbReference type="InterPro" id="IPR036909">
    <property type="entry name" value="Cyt_c-like_dom_sf"/>
</dbReference>
<dbReference type="RefSeq" id="WP_138656507.1">
    <property type="nucleotide sequence ID" value="NZ_VATY01000001.1"/>
</dbReference>
<dbReference type="AlphaFoldDB" id="A0A5S3PUB0"/>
<dbReference type="GO" id="GO:0009055">
    <property type="term" value="F:electron transfer activity"/>
    <property type="evidence" value="ECO:0007669"/>
    <property type="project" value="InterPro"/>
</dbReference>
<keyword evidence="3 4" id="KW-0408">Iron</keyword>
<evidence type="ECO:0000256" key="2">
    <source>
        <dbReference type="ARBA" id="ARBA00022723"/>
    </source>
</evidence>
<evidence type="ECO:0000256" key="3">
    <source>
        <dbReference type="ARBA" id="ARBA00023004"/>
    </source>
</evidence>